<sequence length="33" mass="3764">MPPRLRRIAWFIVIWLASVAALTVVAMLIRSVI</sequence>
<organism evidence="2 3">
    <name type="scientific">Pseudosulfitobacter pseudonitzschiae</name>
    <dbReference type="NCBI Taxonomy" id="1402135"/>
    <lineage>
        <taxon>Bacteria</taxon>
        <taxon>Pseudomonadati</taxon>
        <taxon>Pseudomonadota</taxon>
        <taxon>Alphaproteobacteria</taxon>
        <taxon>Rhodobacterales</taxon>
        <taxon>Roseobacteraceae</taxon>
        <taxon>Pseudosulfitobacter</taxon>
    </lineage>
</organism>
<protein>
    <recommendedName>
        <fullName evidence="4">DUF2474 domain-containing protein</fullName>
    </recommendedName>
</protein>
<evidence type="ECO:0008006" key="4">
    <source>
        <dbReference type="Google" id="ProtNLM"/>
    </source>
</evidence>
<keyword evidence="1" id="KW-0472">Membrane</keyword>
<evidence type="ECO:0000313" key="2">
    <source>
        <dbReference type="EMBL" id="ASM71733.1"/>
    </source>
</evidence>
<evidence type="ECO:0000256" key="1">
    <source>
        <dbReference type="SAM" id="Phobius"/>
    </source>
</evidence>
<keyword evidence="1" id="KW-0812">Transmembrane</keyword>
<dbReference type="InterPro" id="IPR018895">
    <property type="entry name" value="DUF2474"/>
</dbReference>
<feature type="transmembrane region" description="Helical" evidence="1">
    <location>
        <begin position="7"/>
        <end position="29"/>
    </location>
</feature>
<keyword evidence="3" id="KW-1185">Reference proteome</keyword>
<dbReference type="Pfam" id="PF10617">
    <property type="entry name" value="DUF2474"/>
    <property type="match status" value="1"/>
</dbReference>
<dbReference type="OrthoDB" id="7907876at2"/>
<keyword evidence="1" id="KW-1133">Transmembrane helix</keyword>
<reference evidence="2 3" key="1">
    <citation type="submission" date="2017-07" db="EMBL/GenBank/DDBJ databases">
        <title>Genome Sequence of Sulfitobacter pseudonitzschiae Strain SMR1 Isolated from a culture of the Diatom Skeletonema marinoi.</title>
        <authorList>
            <person name="Topel M."/>
            <person name="Pinder M.I.M."/>
            <person name="Johansson O.N."/>
            <person name="Kourtchenko O."/>
            <person name="Godhe A."/>
            <person name="Clarke A.K."/>
        </authorList>
    </citation>
    <scope>NUCLEOTIDE SEQUENCE [LARGE SCALE GENOMIC DNA]</scope>
    <source>
        <strain evidence="2 3">SMR1</strain>
    </source>
</reference>
<dbReference type="RefSeq" id="WP_089419736.1">
    <property type="nucleotide sequence ID" value="NZ_CP022415.1"/>
</dbReference>
<evidence type="ECO:0000313" key="3">
    <source>
        <dbReference type="Proteomes" id="UP000199754"/>
    </source>
</evidence>
<name>A0A221JYK4_9RHOB</name>
<accession>A0A221JYK4</accession>
<proteinExistence type="predicted"/>
<gene>
    <name evidence="2" type="ORF">SULPSESMR1_00905</name>
</gene>
<dbReference type="Proteomes" id="UP000199754">
    <property type="component" value="Chromosome"/>
</dbReference>
<dbReference type="KEGG" id="spse:SULPSESMR1_00905"/>
<dbReference type="EMBL" id="CP022415">
    <property type="protein sequence ID" value="ASM71733.1"/>
    <property type="molecule type" value="Genomic_DNA"/>
</dbReference>
<dbReference type="AlphaFoldDB" id="A0A221JYK4"/>